<protein>
    <recommendedName>
        <fullName evidence="3">Replication protein A OB domain-containing protein</fullName>
    </recommendedName>
</protein>
<gene>
    <name evidence="1" type="ORF">CAUJ_LOCUS1717</name>
</gene>
<dbReference type="Gene3D" id="2.40.50.140">
    <property type="entry name" value="Nucleic acid-binding proteins"/>
    <property type="match status" value="1"/>
</dbReference>
<dbReference type="Proteomes" id="UP000835052">
    <property type="component" value="Unassembled WGS sequence"/>
</dbReference>
<keyword evidence="2" id="KW-1185">Reference proteome</keyword>
<evidence type="ECO:0008006" key="3">
    <source>
        <dbReference type="Google" id="ProtNLM"/>
    </source>
</evidence>
<reference evidence="1" key="1">
    <citation type="submission" date="2020-10" db="EMBL/GenBank/DDBJ databases">
        <authorList>
            <person name="Kikuchi T."/>
        </authorList>
    </citation>
    <scope>NUCLEOTIDE SEQUENCE</scope>
    <source>
        <strain evidence="1">NKZ352</strain>
    </source>
</reference>
<sequence>MSDNITFTPIADVTLKHHLVSVSGVCVEFKTPERNERFSFFELSDDSGKQIKVWANEFWLNVVRSLVFEDLTYDVIDAEVRAADPAYNFLNTVELRLVEGSKIVQNPEKLGAPVKHYPLRNLDDLPVGESEIFAVIGKILWIGPIEYKNKNDFKRELRAIRIVDKNGVECSAMLWGPHAHRLQEKDLGVWVHFNGVKAGIFDNQVEVQTVRKTQILPYRYLDTANEIEKLH</sequence>
<accession>A0A8S1GSQ9</accession>
<name>A0A8S1GSQ9_9PELO</name>
<organism evidence="1 2">
    <name type="scientific">Caenorhabditis auriculariae</name>
    <dbReference type="NCBI Taxonomy" id="2777116"/>
    <lineage>
        <taxon>Eukaryota</taxon>
        <taxon>Metazoa</taxon>
        <taxon>Ecdysozoa</taxon>
        <taxon>Nematoda</taxon>
        <taxon>Chromadorea</taxon>
        <taxon>Rhabditida</taxon>
        <taxon>Rhabditina</taxon>
        <taxon>Rhabditomorpha</taxon>
        <taxon>Rhabditoidea</taxon>
        <taxon>Rhabditidae</taxon>
        <taxon>Peloderinae</taxon>
        <taxon>Caenorhabditis</taxon>
    </lineage>
</organism>
<evidence type="ECO:0000313" key="2">
    <source>
        <dbReference type="Proteomes" id="UP000835052"/>
    </source>
</evidence>
<dbReference type="EMBL" id="CAJGYM010000003">
    <property type="protein sequence ID" value="CAD6185798.1"/>
    <property type="molecule type" value="Genomic_DNA"/>
</dbReference>
<dbReference type="SUPFAM" id="SSF50249">
    <property type="entry name" value="Nucleic acid-binding proteins"/>
    <property type="match status" value="1"/>
</dbReference>
<dbReference type="InterPro" id="IPR012340">
    <property type="entry name" value="NA-bd_OB-fold"/>
</dbReference>
<proteinExistence type="predicted"/>
<comment type="caution">
    <text evidence="1">The sequence shown here is derived from an EMBL/GenBank/DDBJ whole genome shotgun (WGS) entry which is preliminary data.</text>
</comment>
<dbReference type="AlphaFoldDB" id="A0A8S1GSQ9"/>
<evidence type="ECO:0000313" key="1">
    <source>
        <dbReference type="EMBL" id="CAD6185798.1"/>
    </source>
</evidence>